<dbReference type="GO" id="GO:0016757">
    <property type="term" value="F:glycosyltransferase activity"/>
    <property type="evidence" value="ECO:0007669"/>
    <property type="project" value="InterPro"/>
</dbReference>
<comment type="caution">
    <text evidence="7">The sequence shown here is derived from an EMBL/GenBank/DDBJ whole genome shotgun (WGS) entry which is preliminary data.</text>
</comment>
<dbReference type="InterPro" id="IPR015338">
    <property type="entry name" value="GT64_dom"/>
</dbReference>
<feature type="transmembrane region" description="Helical" evidence="5">
    <location>
        <begin position="49"/>
        <end position="67"/>
    </location>
</feature>
<dbReference type="OrthoDB" id="1733656at2759"/>
<evidence type="ECO:0000313" key="12">
    <source>
        <dbReference type="Proteomes" id="UP000282582"/>
    </source>
</evidence>
<feature type="domain" description="Glycosyl transferase 64" evidence="6">
    <location>
        <begin position="117"/>
        <end position="370"/>
    </location>
</feature>
<evidence type="ECO:0000313" key="9">
    <source>
        <dbReference type="EMBL" id="RMY33645.1"/>
    </source>
</evidence>
<evidence type="ECO:0000313" key="10">
    <source>
        <dbReference type="Proteomes" id="UP000271337"/>
    </source>
</evidence>
<evidence type="ECO:0000313" key="11">
    <source>
        <dbReference type="Proteomes" id="UP000276864"/>
    </source>
</evidence>
<keyword evidence="4" id="KW-1015">Disulfide bond</keyword>
<dbReference type="EMBL" id="QWIL01000398">
    <property type="protein sequence ID" value="RMY19378.1"/>
    <property type="molecule type" value="Genomic_DNA"/>
</dbReference>
<dbReference type="PANTHER" id="PTHR48261:SF2">
    <property type="entry name" value="ACETYLGLUCOSAMINYLTRANSFERASE"/>
    <property type="match status" value="1"/>
</dbReference>
<dbReference type="Proteomes" id="UP000271337">
    <property type="component" value="Unassembled WGS sequence"/>
</dbReference>
<keyword evidence="5" id="KW-0812">Transmembrane</keyword>
<accession>A0A3M6YTS1</accession>
<dbReference type="GO" id="GO:0016020">
    <property type="term" value="C:membrane"/>
    <property type="evidence" value="ECO:0007669"/>
    <property type="project" value="UniProtKB-SubCell"/>
</dbReference>
<name>A0A3M6YTS1_HORWE</name>
<dbReference type="VEuPathDB" id="FungiDB:BTJ68_06225"/>
<keyword evidence="2" id="KW-0808">Transferase</keyword>
<dbReference type="Proteomes" id="UP000276864">
    <property type="component" value="Unassembled WGS sequence"/>
</dbReference>
<evidence type="ECO:0000313" key="7">
    <source>
        <dbReference type="EMBL" id="RMY06393.1"/>
    </source>
</evidence>
<sequence>MQATLDAIDHSLADASALFNNKSMTILSGIMAPRRRLEVFCWKMLGPRGWIYGTALLISIGIFYALFAHEPVKTFRETLNLSSSSRPDFTTVDTSAAPLEDGLESVLGPLRPYKEGFTIVSPTYHRTEGLTEYLDNYATGDVPSLHKIILIWNNEEDAPGWLNKTLTNYQVPIVLERRARNSKNYRFQRTPAIETAAVLALDDDMVIKPRDVEYAFQSWQMYRYPRKRMVGYIRRRVSPQGDYRMSPSPEGYSMVLTKSAFIHVDWMDLWWADTPIMRDFRDYVDSRKLPEKYPDLTTGCEDIAMSYLYGHHAQTPPLWIAGAEFHDIGHSKLDGISTQEGHNDARQACVHHFREVFGKDSLVNTQIHASVIAEEDENAGRVD</sequence>
<reference evidence="10 11" key="1">
    <citation type="journal article" date="2018" name="BMC Genomics">
        <title>Genomic evidence for intraspecific hybridization in a clonal and extremely halotolerant yeast.</title>
        <authorList>
            <person name="Gostincar C."/>
            <person name="Stajich J.E."/>
            <person name="Zupancic J."/>
            <person name="Zalar P."/>
            <person name="Gunde-Cimerman N."/>
        </authorList>
    </citation>
    <scope>NUCLEOTIDE SEQUENCE [LARGE SCALE GENOMIC DNA]</scope>
    <source>
        <strain evidence="9 11">EXF-6651</strain>
        <strain evidence="7 12">EXF-6654</strain>
        <strain evidence="8 10">EXF-6669</strain>
    </source>
</reference>
<dbReference type="PANTHER" id="PTHR48261">
    <property type="entry name" value="ACETYLGLUCOSAMINYLTRANSFERASE"/>
    <property type="match status" value="1"/>
</dbReference>
<dbReference type="Proteomes" id="UP000282582">
    <property type="component" value="Unassembled WGS sequence"/>
</dbReference>
<dbReference type="Gene3D" id="3.90.550.10">
    <property type="entry name" value="Spore Coat Polysaccharide Biosynthesis Protein SpsA, Chain A"/>
    <property type="match status" value="1"/>
</dbReference>
<dbReference type="Pfam" id="PF09258">
    <property type="entry name" value="Glyco_transf_64"/>
    <property type="match status" value="1"/>
</dbReference>
<evidence type="ECO:0000256" key="3">
    <source>
        <dbReference type="ARBA" id="ARBA00023136"/>
    </source>
</evidence>
<dbReference type="SUPFAM" id="SSF53448">
    <property type="entry name" value="Nucleotide-diphospho-sugar transferases"/>
    <property type="match status" value="1"/>
</dbReference>
<dbReference type="AlphaFoldDB" id="A0A3M6YTS1"/>
<evidence type="ECO:0000313" key="8">
    <source>
        <dbReference type="EMBL" id="RMY19378.1"/>
    </source>
</evidence>
<organism evidence="7 12">
    <name type="scientific">Hortaea werneckii</name>
    <name type="common">Black yeast</name>
    <name type="synonym">Cladosporium werneckii</name>
    <dbReference type="NCBI Taxonomy" id="91943"/>
    <lineage>
        <taxon>Eukaryota</taxon>
        <taxon>Fungi</taxon>
        <taxon>Dikarya</taxon>
        <taxon>Ascomycota</taxon>
        <taxon>Pezizomycotina</taxon>
        <taxon>Dothideomycetes</taxon>
        <taxon>Dothideomycetidae</taxon>
        <taxon>Mycosphaerellales</taxon>
        <taxon>Teratosphaeriaceae</taxon>
        <taxon>Hortaea</taxon>
    </lineage>
</organism>
<keyword evidence="5" id="KW-1133">Transmembrane helix</keyword>
<gene>
    <name evidence="9" type="ORF">D0866_05787</name>
    <name evidence="8" type="ORF">D0867_04731</name>
    <name evidence="7" type="ORF">D0868_05893</name>
</gene>
<evidence type="ECO:0000256" key="1">
    <source>
        <dbReference type="ARBA" id="ARBA00004370"/>
    </source>
</evidence>
<keyword evidence="3 5" id="KW-0472">Membrane</keyword>
<evidence type="ECO:0000256" key="4">
    <source>
        <dbReference type="ARBA" id="ARBA00023157"/>
    </source>
</evidence>
<dbReference type="InterPro" id="IPR004263">
    <property type="entry name" value="Exostosin"/>
</dbReference>
<dbReference type="EMBL" id="QWIM01000524">
    <property type="protein sequence ID" value="RMY33645.1"/>
    <property type="molecule type" value="Genomic_DNA"/>
</dbReference>
<dbReference type="InterPro" id="IPR029044">
    <property type="entry name" value="Nucleotide-diphossugar_trans"/>
</dbReference>
<proteinExistence type="predicted"/>
<dbReference type="EMBL" id="QWIK01000426">
    <property type="protein sequence ID" value="RMY06393.1"/>
    <property type="molecule type" value="Genomic_DNA"/>
</dbReference>
<comment type="subcellular location">
    <subcellularLocation>
        <location evidence="1">Membrane</location>
    </subcellularLocation>
</comment>
<protein>
    <recommendedName>
        <fullName evidence="6">Glycosyl transferase 64 domain-containing protein</fullName>
    </recommendedName>
</protein>
<evidence type="ECO:0000256" key="2">
    <source>
        <dbReference type="ARBA" id="ARBA00022679"/>
    </source>
</evidence>
<evidence type="ECO:0000259" key="6">
    <source>
        <dbReference type="Pfam" id="PF09258"/>
    </source>
</evidence>
<evidence type="ECO:0000256" key="5">
    <source>
        <dbReference type="SAM" id="Phobius"/>
    </source>
</evidence>